<evidence type="ECO:0000313" key="1">
    <source>
        <dbReference type="EMBL" id="CPR20269.1"/>
    </source>
</evidence>
<evidence type="ECO:0000313" key="2">
    <source>
        <dbReference type="Proteomes" id="UP000033187"/>
    </source>
</evidence>
<proteinExistence type="predicted"/>
<protein>
    <submittedName>
        <fullName evidence="1">Uncharacterized protein</fullName>
    </submittedName>
</protein>
<dbReference type="AlphaFoldDB" id="A0A0D6JGR5"/>
<dbReference type="Proteomes" id="UP000033187">
    <property type="component" value="Chromosome 1"/>
</dbReference>
<accession>A0A0D6JGR5</accession>
<name>A0A0D6JGR5_9HYPH</name>
<sequence length="488" mass="55365">MRHGFALVCFRLRPQALAFFLEASPLDGALLEDFDSTCHRTDFVFAIRTWNFDHQIAFRQTAHRVCHLTQRMCDAALNDHKACGAKEEYKNENATLNHQCVLSFPILTFSVFLGQPHGRVSNSGQSVKCFDAGCIHGVVRNRCGNAVGEFLESSLPNAFIIVLEHLCIGRLYGSLQFSRHTATRDKLFNNRPIDESPAAQISDFTVKCRRQRLLGASFGQRRATKADTVAGEPGGLLHRHKLRDLHVTHAHFGRQCDRHLFKAIDNVRGDRIKFLSNASRPFGKRHLQSSIRALLHGCQSFKATWKAGEDFRLSVGAVDLCAKPQNIGDSRIYFGARRIQRCEIAIRSRCLGLEPDPRRAALDTIVLERYEDGLSGLCNSNHPLALSQLVDVIVYWNCQCGDCNYDHRSEKKFQNGTYGKRSNRTHYWPPPQNSRHGTAGIISRKKNYFEEMNNYLLCTEWICFIWLGAMGNMKNNSANLARYREGTF</sequence>
<keyword evidence="2" id="KW-1185">Reference proteome</keyword>
<gene>
    <name evidence="1" type="ORF">YBN1229_v1_2534</name>
</gene>
<reference evidence="2" key="1">
    <citation type="submission" date="2015-02" db="EMBL/GenBank/DDBJ databases">
        <authorList>
            <person name="Chooi Y.-H."/>
        </authorList>
    </citation>
    <scope>NUCLEOTIDE SEQUENCE [LARGE SCALE GENOMIC DNA]</scope>
    <source>
        <strain evidence="2">strain Y</strain>
    </source>
</reference>
<dbReference type="KEGG" id="fiy:BN1229_v1_2534"/>
<dbReference type="EMBL" id="LN829119">
    <property type="protein sequence ID" value="CPR20269.1"/>
    <property type="molecule type" value="Genomic_DNA"/>
</dbReference>
<organism evidence="1 2">
    <name type="scientific">Candidatus Filomicrobium marinum</name>
    <dbReference type="NCBI Taxonomy" id="1608628"/>
    <lineage>
        <taxon>Bacteria</taxon>
        <taxon>Pseudomonadati</taxon>
        <taxon>Pseudomonadota</taxon>
        <taxon>Alphaproteobacteria</taxon>
        <taxon>Hyphomicrobiales</taxon>
        <taxon>Hyphomicrobiaceae</taxon>
        <taxon>Filomicrobium</taxon>
    </lineage>
</organism>